<feature type="non-terminal residue" evidence="6">
    <location>
        <position position="263"/>
    </location>
</feature>
<dbReference type="PROSITE" id="PS50110">
    <property type="entry name" value="RESPONSE_REGULATORY"/>
    <property type="match status" value="1"/>
</dbReference>
<feature type="domain" description="Response regulatory" evidence="5">
    <location>
        <begin position="1"/>
        <end position="97"/>
    </location>
</feature>
<evidence type="ECO:0000313" key="6">
    <source>
        <dbReference type="EMBL" id="SVD82695.1"/>
    </source>
</evidence>
<evidence type="ECO:0000259" key="5">
    <source>
        <dbReference type="PROSITE" id="PS50110"/>
    </source>
</evidence>
<dbReference type="PANTHER" id="PTHR44591">
    <property type="entry name" value="STRESS RESPONSE REGULATOR PROTEIN 1"/>
    <property type="match status" value="1"/>
</dbReference>
<keyword evidence="2" id="KW-0808">Transferase</keyword>
<dbReference type="InterPro" id="IPR050595">
    <property type="entry name" value="Bact_response_regulator"/>
</dbReference>
<evidence type="ECO:0000256" key="1">
    <source>
        <dbReference type="ARBA" id="ARBA00022553"/>
    </source>
</evidence>
<keyword evidence="3" id="KW-0418">Kinase</keyword>
<dbReference type="EMBL" id="UINC01175855">
    <property type="protein sequence ID" value="SVD82695.1"/>
    <property type="molecule type" value="Genomic_DNA"/>
</dbReference>
<evidence type="ECO:0000256" key="4">
    <source>
        <dbReference type="SAM" id="Coils"/>
    </source>
</evidence>
<organism evidence="6">
    <name type="scientific">marine metagenome</name>
    <dbReference type="NCBI Taxonomy" id="408172"/>
    <lineage>
        <taxon>unclassified sequences</taxon>
        <taxon>metagenomes</taxon>
        <taxon>ecological metagenomes</taxon>
    </lineage>
</organism>
<dbReference type="InterPro" id="IPR003018">
    <property type="entry name" value="GAF"/>
</dbReference>
<name>A0A382YIN5_9ZZZZ</name>
<dbReference type="GO" id="GO:0016301">
    <property type="term" value="F:kinase activity"/>
    <property type="evidence" value="ECO:0007669"/>
    <property type="project" value="UniProtKB-KW"/>
</dbReference>
<dbReference type="CDD" id="cd00156">
    <property type="entry name" value="REC"/>
    <property type="match status" value="1"/>
</dbReference>
<accession>A0A382YIN5</accession>
<dbReference type="Gene3D" id="3.40.50.2300">
    <property type="match status" value="1"/>
</dbReference>
<dbReference type="Pfam" id="PF00072">
    <property type="entry name" value="Response_reg"/>
    <property type="match status" value="1"/>
</dbReference>
<reference evidence="6" key="1">
    <citation type="submission" date="2018-05" db="EMBL/GenBank/DDBJ databases">
        <authorList>
            <person name="Lanie J.A."/>
            <person name="Ng W.-L."/>
            <person name="Kazmierczak K.M."/>
            <person name="Andrzejewski T.M."/>
            <person name="Davidsen T.M."/>
            <person name="Wayne K.J."/>
            <person name="Tettelin H."/>
            <person name="Glass J.I."/>
            <person name="Rusch D."/>
            <person name="Podicherti R."/>
            <person name="Tsui H.-C.T."/>
            <person name="Winkler M.E."/>
        </authorList>
    </citation>
    <scope>NUCLEOTIDE SEQUENCE</scope>
</reference>
<dbReference type="SUPFAM" id="SSF52172">
    <property type="entry name" value="CheY-like"/>
    <property type="match status" value="1"/>
</dbReference>
<dbReference type="Gene3D" id="3.30.450.40">
    <property type="match status" value="1"/>
</dbReference>
<keyword evidence="1" id="KW-0597">Phosphoprotein</keyword>
<dbReference type="AlphaFoldDB" id="A0A382YIN5"/>
<proteinExistence type="predicted"/>
<dbReference type="Pfam" id="PF01590">
    <property type="entry name" value="GAF"/>
    <property type="match status" value="1"/>
</dbReference>
<evidence type="ECO:0000256" key="2">
    <source>
        <dbReference type="ARBA" id="ARBA00022679"/>
    </source>
</evidence>
<keyword evidence="4" id="KW-0175">Coiled coil</keyword>
<dbReference type="SMART" id="SM00448">
    <property type="entry name" value="REC"/>
    <property type="match status" value="1"/>
</dbReference>
<feature type="coiled-coil region" evidence="4">
    <location>
        <begin position="107"/>
        <end position="152"/>
    </location>
</feature>
<protein>
    <recommendedName>
        <fullName evidence="5">Response regulatory domain-containing protein</fullName>
    </recommendedName>
</protein>
<dbReference type="PANTHER" id="PTHR44591:SF3">
    <property type="entry name" value="RESPONSE REGULATORY DOMAIN-CONTAINING PROTEIN"/>
    <property type="match status" value="1"/>
</dbReference>
<sequence>LAQAGCEVVSASSGTEGLSAVIKGGLSAVITDISMPGMTGIELIEAIRALPGELPVLVLSAHAEFELVMEAIQKGAFDYITKDKDISSRVVHAVAKAQRHGKILVENRDLNEQISKRNSELEALDMQNRRLIDRFMKLNEQLEGQVDEKSGELRNRIAELTAINEIAGAIGSVPELNEVLRMTMQKSRKVMSAEASSLMLLSGEGTSLKFYVTTGEFGAQLHEGTVAMGRGLAGWVAENREPLLVKDAYEDSRFVSDYDTRTG</sequence>
<dbReference type="InterPro" id="IPR011006">
    <property type="entry name" value="CheY-like_superfamily"/>
</dbReference>
<dbReference type="InterPro" id="IPR029016">
    <property type="entry name" value="GAF-like_dom_sf"/>
</dbReference>
<dbReference type="SUPFAM" id="SSF55781">
    <property type="entry name" value="GAF domain-like"/>
    <property type="match status" value="1"/>
</dbReference>
<dbReference type="InterPro" id="IPR001789">
    <property type="entry name" value="Sig_transdc_resp-reg_receiver"/>
</dbReference>
<dbReference type="GO" id="GO:0000160">
    <property type="term" value="P:phosphorelay signal transduction system"/>
    <property type="evidence" value="ECO:0007669"/>
    <property type="project" value="InterPro"/>
</dbReference>
<evidence type="ECO:0000256" key="3">
    <source>
        <dbReference type="ARBA" id="ARBA00022777"/>
    </source>
</evidence>
<feature type="non-terminal residue" evidence="6">
    <location>
        <position position="1"/>
    </location>
</feature>
<gene>
    <name evidence="6" type="ORF">METZ01_LOCUS435549</name>
</gene>